<reference evidence="2" key="1">
    <citation type="journal article" date="2007" name="Nature">
        <title>The grapevine genome sequence suggests ancestral hexaploidization in major angiosperm phyla.</title>
        <authorList>
            <consortium name="The French-Italian Public Consortium for Grapevine Genome Characterization."/>
            <person name="Jaillon O."/>
            <person name="Aury J.-M."/>
            <person name="Noel B."/>
            <person name="Policriti A."/>
            <person name="Clepet C."/>
            <person name="Casagrande A."/>
            <person name="Choisne N."/>
            <person name="Aubourg S."/>
            <person name="Vitulo N."/>
            <person name="Jubin C."/>
            <person name="Vezzi A."/>
            <person name="Legeai F."/>
            <person name="Hugueney P."/>
            <person name="Dasilva C."/>
            <person name="Horner D."/>
            <person name="Mica E."/>
            <person name="Jublot D."/>
            <person name="Poulain J."/>
            <person name="Bruyere C."/>
            <person name="Billault A."/>
            <person name="Segurens B."/>
            <person name="Gouyvenoux M."/>
            <person name="Ugarte E."/>
            <person name="Cattonaro F."/>
            <person name="Anthouard V."/>
            <person name="Vico V."/>
            <person name="Del Fabbro C."/>
            <person name="Alaux M."/>
            <person name="Di Gaspero G."/>
            <person name="Dumas V."/>
            <person name="Felice N."/>
            <person name="Paillard S."/>
            <person name="Juman I."/>
            <person name="Moroldo M."/>
            <person name="Scalabrin S."/>
            <person name="Canaguier A."/>
            <person name="Le Clainche I."/>
            <person name="Malacrida G."/>
            <person name="Durand E."/>
            <person name="Pesole G."/>
            <person name="Laucou V."/>
            <person name="Chatelet P."/>
            <person name="Merdinoglu D."/>
            <person name="Delledonne M."/>
            <person name="Pezzotti M."/>
            <person name="Lecharny A."/>
            <person name="Scarpelli C."/>
            <person name="Artiguenave F."/>
            <person name="Pe M.E."/>
            <person name="Valle G."/>
            <person name="Morgante M."/>
            <person name="Caboche M."/>
            <person name="Adam-Blondon A.-F."/>
            <person name="Weissenbach J."/>
            <person name="Quetier F."/>
            <person name="Wincker P."/>
        </authorList>
    </citation>
    <scope>NUCLEOTIDE SEQUENCE [LARGE SCALE GENOMIC DNA]</scope>
    <source>
        <strain evidence="2">cv. Pinot noir / PN40024</strain>
    </source>
</reference>
<dbReference type="OrthoDB" id="1705147at2759"/>
<name>D7T510_VITVI</name>
<keyword evidence="2" id="KW-1185">Reference proteome</keyword>
<proteinExistence type="predicted"/>
<dbReference type="EMBL" id="FN595515">
    <property type="protein sequence ID" value="CBI25592.3"/>
    <property type="molecule type" value="Genomic_DNA"/>
</dbReference>
<dbReference type="PaxDb" id="29760-VIT_11s0118g00750.t01"/>
<evidence type="ECO:0000313" key="1">
    <source>
        <dbReference type="EMBL" id="CBI25592.3"/>
    </source>
</evidence>
<organism evidence="1 2">
    <name type="scientific">Vitis vinifera</name>
    <name type="common">Grape</name>
    <dbReference type="NCBI Taxonomy" id="29760"/>
    <lineage>
        <taxon>Eukaryota</taxon>
        <taxon>Viridiplantae</taxon>
        <taxon>Streptophyta</taxon>
        <taxon>Embryophyta</taxon>
        <taxon>Tracheophyta</taxon>
        <taxon>Spermatophyta</taxon>
        <taxon>Magnoliopsida</taxon>
        <taxon>eudicotyledons</taxon>
        <taxon>Gunneridae</taxon>
        <taxon>Pentapetalae</taxon>
        <taxon>rosids</taxon>
        <taxon>Vitales</taxon>
        <taxon>Vitaceae</taxon>
        <taxon>Viteae</taxon>
        <taxon>Vitis</taxon>
    </lineage>
</organism>
<evidence type="ECO:0000313" key="2">
    <source>
        <dbReference type="Proteomes" id="UP000009183"/>
    </source>
</evidence>
<sequence>MHRSISHSQANIRVFCVVQGKIAVQAPIVKKCSMNQDMRFKAFERLSQDSLSHVSAFSQESQVQGSISMNGPWSCIENLDSLWHKFPGNSSLNSLAFIK</sequence>
<dbReference type="HOGENOM" id="CLU_2324944_0_0_1"/>
<protein>
    <submittedName>
        <fullName evidence="1">Uncharacterized protein</fullName>
    </submittedName>
</protein>
<gene>
    <name evidence="1" type="ordered locus">VIT_11s0118g00750</name>
</gene>
<dbReference type="InParanoid" id="D7T510"/>
<dbReference type="Proteomes" id="UP000009183">
    <property type="component" value="Chromosome 11"/>
</dbReference>
<accession>D7T510</accession>
<dbReference type="AlphaFoldDB" id="D7T510"/>